<dbReference type="EMBL" id="JAZGQO010000006">
    <property type="protein sequence ID" value="KAK6184259.1"/>
    <property type="molecule type" value="Genomic_DNA"/>
</dbReference>
<sequence length="84" mass="9687">MPLWVCPGKRACNKAFTYPQGVRAHTPGCNDAKRRQIILETYYNKKVPLYGAMEFRKDTEKGSITLARIGVRQYRKSSATYTRE</sequence>
<evidence type="ECO:0000313" key="3">
    <source>
        <dbReference type="Proteomes" id="UP001347796"/>
    </source>
</evidence>
<name>A0AAN8KEM1_PATCE</name>
<proteinExistence type="predicted"/>
<dbReference type="AlphaFoldDB" id="A0AAN8KEM1"/>
<organism evidence="2 3">
    <name type="scientific">Patella caerulea</name>
    <name type="common">Rayed Mediterranean limpet</name>
    <dbReference type="NCBI Taxonomy" id="87958"/>
    <lineage>
        <taxon>Eukaryota</taxon>
        <taxon>Metazoa</taxon>
        <taxon>Spiralia</taxon>
        <taxon>Lophotrochozoa</taxon>
        <taxon>Mollusca</taxon>
        <taxon>Gastropoda</taxon>
        <taxon>Patellogastropoda</taxon>
        <taxon>Patelloidea</taxon>
        <taxon>Patellidae</taxon>
        <taxon>Patella</taxon>
    </lineage>
</organism>
<accession>A0AAN8KEM1</accession>
<dbReference type="Proteomes" id="UP001347796">
    <property type="component" value="Unassembled WGS sequence"/>
</dbReference>
<reference evidence="2 3" key="1">
    <citation type="submission" date="2024-01" db="EMBL/GenBank/DDBJ databases">
        <title>The genome of the rayed Mediterranean limpet Patella caerulea (Linnaeus, 1758).</title>
        <authorList>
            <person name="Anh-Thu Weber A."/>
            <person name="Halstead-Nussloch G."/>
        </authorList>
    </citation>
    <scope>NUCLEOTIDE SEQUENCE [LARGE SCALE GENOMIC DNA]</scope>
    <source>
        <strain evidence="2">AATW-2023a</strain>
        <tissue evidence="2">Whole specimen</tissue>
    </source>
</reference>
<dbReference type="EMBL" id="JAZGQO010000002">
    <property type="protein sequence ID" value="KAK6190120.1"/>
    <property type="molecule type" value="Genomic_DNA"/>
</dbReference>
<keyword evidence="3" id="KW-1185">Reference proteome</keyword>
<evidence type="ECO:0000313" key="2">
    <source>
        <dbReference type="EMBL" id="KAK6190120.1"/>
    </source>
</evidence>
<protein>
    <submittedName>
        <fullName evidence="2">Uncharacterized protein</fullName>
    </submittedName>
</protein>
<gene>
    <name evidence="2" type="ORF">SNE40_002053</name>
    <name evidence="1" type="ORF">SNE40_006763</name>
</gene>
<comment type="caution">
    <text evidence="2">The sequence shown here is derived from an EMBL/GenBank/DDBJ whole genome shotgun (WGS) entry which is preliminary data.</text>
</comment>
<evidence type="ECO:0000313" key="1">
    <source>
        <dbReference type="EMBL" id="KAK6184259.1"/>
    </source>
</evidence>